<keyword evidence="1" id="KW-0812">Transmembrane</keyword>
<comment type="caution">
    <text evidence="2">The sequence shown here is derived from an EMBL/GenBank/DDBJ whole genome shotgun (WGS) entry which is preliminary data.</text>
</comment>
<keyword evidence="3" id="KW-1185">Reference proteome</keyword>
<dbReference type="Proteomes" id="UP000239203">
    <property type="component" value="Unassembled WGS sequence"/>
</dbReference>
<organism evidence="2 3">
    <name type="scientific">Actinokineospora auranticolor</name>
    <dbReference type="NCBI Taxonomy" id="155976"/>
    <lineage>
        <taxon>Bacteria</taxon>
        <taxon>Bacillati</taxon>
        <taxon>Actinomycetota</taxon>
        <taxon>Actinomycetes</taxon>
        <taxon>Pseudonocardiales</taxon>
        <taxon>Pseudonocardiaceae</taxon>
        <taxon>Actinokineospora</taxon>
    </lineage>
</organism>
<sequence length="76" mass="7558">MSSPVPPTSHRPCARHAYGEAVVLLVTAGLIGFLVVYGVALAAACGAAVTVTAATLTLVRGGSFLARLTPPPDQGA</sequence>
<accession>A0A2S6GB22</accession>
<gene>
    <name evidence="2" type="ORF">CLV40_1491</name>
</gene>
<evidence type="ECO:0000313" key="3">
    <source>
        <dbReference type="Proteomes" id="UP000239203"/>
    </source>
</evidence>
<dbReference type="AlphaFoldDB" id="A0A2S6GB22"/>
<feature type="transmembrane region" description="Helical" evidence="1">
    <location>
        <begin position="21"/>
        <end position="49"/>
    </location>
</feature>
<name>A0A2S6GB22_9PSEU</name>
<evidence type="ECO:0000313" key="2">
    <source>
        <dbReference type="EMBL" id="PPK60674.1"/>
    </source>
</evidence>
<proteinExistence type="predicted"/>
<dbReference type="EMBL" id="PTIX01000049">
    <property type="protein sequence ID" value="PPK60674.1"/>
    <property type="molecule type" value="Genomic_DNA"/>
</dbReference>
<evidence type="ECO:0000256" key="1">
    <source>
        <dbReference type="SAM" id="Phobius"/>
    </source>
</evidence>
<reference evidence="2 3" key="1">
    <citation type="submission" date="2018-02" db="EMBL/GenBank/DDBJ databases">
        <title>Genomic Encyclopedia of Archaeal and Bacterial Type Strains, Phase II (KMG-II): from individual species to whole genera.</title>
        <authorList>
            <person name="Goeker M."/>
        </authorList>
    </citation>
    <scope>NUCLEOTIDE SEQUENCE [LARGE SCALE GENOMIC DNA]</scope>
    <source>
        <strain evidence="2 3">YU 961-1</strain>
    </source>
</reference>
<keyword evidence="1" id="KW-0472">Membrane</keyword>
<keyword evidence="1" id="KW-1133">Transmembrane helix</keyword>
<protein>
    <submittedName>
        <fullName evidence="2">Uncharacterized protein</fullName>
    </submittedName>
</protein>